<dbReference type="EMBL" id="UOEH01000118">
    <property type="protein sequence ID" value="VAV93563.1"/>
    <property type="molecule type" value="Genomic_DNA"/>
</dbReference>
<feature type="transmembrane region" description="Helical" evidence="7">
    <location>
        <begin position="324"/>
        <end position="344"/>
    </location>
</feature>
<evidence type="ECO:0000256" key="2">
    <source>
        <dbReference type="ARBA" id="ARBA00022475"/>
    </source>
</evidence>
<evidence type="ECO:0000256" key="7">
    <source>
        <dbReference type="SAM" id="Phobius"/>
    </source>
</evidence>
<evidence type="ECO:0000256" key="4">
    <source>
        <dbReference type="ARBA" id="ARBA00022692"/>
    </source>
</evidence>
<feature type="transmembrane region" description="Helical" evidence="7">
    <location>
        <begin position="124"/>
        <end position="146"/>
    </location>
</feature>
<dbReference type="GO" id="GO:0016758">
    <property type="term" value="F:hexosyltransferase activity"/>
    <property type="evidence" value="ECO:0007669"/>
    <property type="project" value="InterPro"/>
</dbReference>
<feature type="transmembrane region" description="Helical" evidence="7">
    <location>
        <begin position="390"/>
        <end position="408"/>
    </location>
</feature>
<reference evidence="8" key="1">
    <citation type="submission" date="2018-06" db="EMBL/GenBank/DDBJ databases">
        <authorList>
            <person name="Zhirakovskaya E."/>
        </authorList>
    </citation>
    <scope>NUCLEOTIDE SEQUENCE</scope>
</reference>
<name>A0A3B0SB71_9ZZZZ</name>
<protein>
    <recommendedName>
        <fullName evidence="9">DUF2029 domain-containing protein</fullName>
    </recommendedName>
</protein>
<dbReference type="AlphaFoldDB" id="A0A3B0SB71"/>
<dbReference type="GO" id="GO:0005886">
    <property type="term" value="C:plasma membrane"/>
    <property type="evidence" value="ECO:0007669"/>
    <property type="project" value="UniProtKB-SubCell"/>
</dbReference>
<accession>A0A3B0SB71</accession>
<evidence type="ECO:0000313" key="8">
    <source>
        <dbReference type="EMBL" id="VAV93563.1"/>
    </source>
</evidence>
<evidence type="ECO:0000256" key="1">
    <source>
        <dbReference type="ARBA" id="ARBA00004651"/>
    </source>
</evidence>
<feature type="transmembrane region" description="Helical" evidence="7">
    <location>
        <begin position="286"/>
        <end position="318"/>
    </location>
</feature>
<dbReference type="InterPro" id="IPR018584">
    <property type="entry name" value="GT87"/>
</dbReference>
<keyword evidence="5 7" id="KW-1133">Transmembrane helix</keyword>
<proteinExistence type="predicted"/>
<evidence type="ECO:0000256" key="5">
    <source>
        <dbReference type="ARBA" id="ARBA00022989"/>
    </source>
</evidence>
<feature type="transmembrane region" description="Helical" evidence="7">
    <location>
        <begin position="158"/>
        <end position="179"/>
    </location>
</feature>
<feature type="transmembrane region" description="Helical" evidence="7">
    <location>
        <begin position="39"/>
        <end position="59"/>
    </location>
</feature>
<evidence type="ECO:0000256" key="3">
    <source>
        <dbReference type="ARBA" id="ARBA00022679"/>
    </source>
</evidence>
<keyword evidence="4 7" id="KW-0812">Transmembrane</keyword>
<sequence>MIAATLNRADAFAENVAAFIMRRYPLLARVLFERSRGTLIFTAALVSAIYVGVFLVSVVTAKDMKTIFGSVIGGDFIVFWSAAKELYTGDVVSLYQGDVFQARLQDLFPAPEPYGLFWLYPPTALLFIAPFGALPYLPALFAWMAINLGGFAVFLSKFWRHGAALFFAMFSLAVFQGWVTGQTGFITAILLASAAAFAGPRPVIAGIAAGILTIKPQFGLLIPIAFAAAGCWRAFGVAALTGGALAALSLLVFGPDIWMAFFTAFGEHGARMQSEAFPIQKIISPFGAMMVLGANSSLALGVQGLIALGLAGFVFMVWRKVDDWDIRVMVLCTAAPLATPYALYYELPILIPPLFLLARRAVQTGWLRGEKLALIALWAAPLFLPGELHIPGLSLAFIIAVSAFALCARRAMSALTPMALTLKQAGAPS</sequence>
<evidence type="ECO:0000256" key="6">
    <source>
        <dbReference type="ARBA" id="ARBA00023136"/>
    </source>
</evidence>
<keyword evidence="6 7" id="KW-0472">Membrane</keyword>
<comment type="subcellular location">
    <subcellularLocation>
        <location evidence="1">Cell membrane</location>
        <topology evidence="1">Multi-pass membrane protein</topology>
    </subcellularLocation>
</comment>
<keyword evidence="2" id="KW-1003">Cell membrane</keyword>
<organism evidence="8">
    <name type="scientific">hydrothermal vent metagenome</name>
    <dbReference type="NCBI Taxonomy" id="652676"/>
    <lineage>
        <taxon>unclassified sequences</taxon>
        <taxon>metagenomes</taxon>
        <taxon>ecological metagenomes</taxon>
    </lineage>
</organism>
<evidence type="ECO:0008006" key="9">
    <source>
        <dbReference type="Google" id="ProtNLM"/>
    </source>
</evidence>
<dbReference type="Pfam" id="PF09594">
    <property type="entry name" value="GT87"/>
    <property type="match status" value="1"/>
</dbReference>
<keyword evidence="3" id="KW-0808">Transferase</keyword>
<gene>
    <name evidence="8" type="ORF">MNBD_ALPHA05-772</name>
</gene>